<comment type="caution">
    <text evidence="2">The sequence shown here is derived from an EMBL/GenBank/DDBJ whole genome shotgun (WGS) entry which is preliminary data.</text>
</comment>
<evidence type="ECO:0000313" key="3">
    <source>
        <dbReference type="Proteomes" id="UP000299102"/>
    </source>
</evidence>
<proteinExistence type="predicted"/>
<reference evidence="2 3" key="1">
    <citation type="journal article" date="2019" name="Commun. Biol.">
        <title>The bagworm genome reveals a unique fibroin gene that provides high tensile strength.</title>
        <authorList>
            <person name="Kono N."/>
            <person name="Nakamura H."/>
            <person name="Ohtoshi R."/>
            <person name="Tomita M."/>
            <person name="Numata K."/>
            <person name="Arakawa K."/>
        </authorList>
    </citation>
    <scope>NUCLEOTIDE SEQUENCE [LARGE SCALE GENOMIC DNA]</scope>
</reference>
<dbReference type="OrthoDB" id="7363032at2759"/>
<dbReference type="EMBL" id="BGZK01000324">
    <property type="protein sequence ID" value="GBP36870.1"/>
    <property type="molecule type" value="Genomic_DNA"/>
</dbReference>
<evidence type="ECO:0000256" key="1">
    <source>
        <dbReference type="SAM" id="MobiDB-lite"/>
    </source>
</evidence>
<dbReference type="AlphaFoldDB" id="A0A4C1VE97"/>
<keyword evidence="3" id="KW-1185">Reference proteome</keyword>
<protein>
    <submittedName>
        <fullName evidence="2">Uncharacterized protein</fullName>
    </submittedName>
</protein>
<sequence length="118" mass="13246">MSDEVPAKKIKLSDGKNREKQRTVATMCGSWRPDEVDGGLVFVFKKRIECLSPNPANECDYPENIEDFWVATYQDNDDKQGCQTLFVQVLLHGLRHLSRLPVAGPGSQPIANPDRDSD</sequence>
<accession>A0A4C1VE97</accession>
<gene>
    <name evidence="2" type="ORF">EVAR_96117_1</name>
</gene>
<feature type="region of interest" description="Disordered" evidence="1">
    <location>
        <begin position="99"/>
        <end position="118"/>
    </location>
</feature>
<dbReference type="Proteomes" id="UP000299102">
    <property type="component" value="Unassembled WGS sequence"/>
</dbReference>
<organism evidence="2 3">
    <name type="scientific">Eumeta variegata</name>
    <name type="common">Bagworm moth</name>
    <name type="synonym">Eumeta japonica</name>
    <dbReference type="NCBI Taxonomy" id="151549"/>
    <lineage>
        <taxon>Eukaryota</taxon>
        <taxon>Metazoa</taxon>
        <taxon>Ecdysozoa</taxon>
        <taxon>Arthropoda</taxon>
        <taxon>Hexapoda</taxon>
        <taxon>Insecta</taxon>
        <taxon>Pterygota</taxon>
        <taxon>Neoptera</taxon>
        <taxon>Endopterygota</taxon>
        <taxon>Lepidoptera</taxon>
        <taxon>Glossata</taxon>
        <taxon>Ditrysia</taxon>
        <taxon>Tineoidea</taxon>
        <taxon>Psychidae</taxon>
        <taxon>Oiketicinae</taxon>
        <taxon>Eumeta</taxon>
    </lineage>
</organism>
<name>A0A4C1VE97_EUMVA</name>
<evidence type="ECO:0000313" key="2">
    <source>
        <dbReference type="EMBL" id="GBP36870.1"/>
    </source>
</evidence>